<accession>A0A371I3K3</accession>
<name>A0A371I3K3_MUCPR</name>
<dbReference type="Pfam" id="PF03732">
    <property type="entry name" value="Retrotrans_gag"/>
    <property type="match status" value="1"/>
</dbReference>
<sequence length="169" mass="18859">MRANTGRTDPMSQTTFPPTFWGQPFKASIDQVYISGGDDVISCKLLPKTLRGVAMQSFLGLSPKTIHTFNDLVTTFVSYFAANRAKLEVTDLFDIKQAKEESLKKYLACFNNKMVQVNNPDQKICTKAYQKGLQVGQFSVSLALRRSTSIGEIRTKAEKHVEAKEDQVG</sequence>
<feature type="non-terminal residue" evidence="2">
    <location>
        <position position="1"/>
    </location>
</feature>
<dbReference type="Proteomes" id="UP000257109">
    <property type="component" value="Unassembled WGS sequence"/>
</dbReference>
<keyword evidence="3" id="KW-1185">Reference proteome</keyword>
<dbReference type="AlphaFoldDB" id="A0A371I3K3"/>
<protein>
    <recommendedName>
        <fullName evidence="1">Retrotransposon gag domain-containing protein</fullName>
    </recommendedName>
</protein>
<evidence type="ECO:0000259" key="1">
    <source>
        <dbReference type="Pfam" id="PF03732"/>
    </source>
</evidence>
<dbReference type="OrthoDB" id="1752047at2759"/>
<comment type="caution">
    <text evidence="2">The sequence shown here is derived from an EMBL/GenBank/DDBJ whole genome shotgun (WGS) entry which is preliminary data.</text>
</comment>
<feature type="domain" description="Retrotransposon gag" evidence="1">
    <location>
        <begin position="45"/>
        <end position="133"/>
    </location>
</feature>
<evidence type="ECO:0000313" key="3">
    <source>
        <dbReference type="Proteomes" id="UP000257109"/>
    </source>
</evidence>
<dbReference type="PANTHER" id="PTHR33223">
    <property type="entry name" value="CCHC-TYPE DOMAIN-CONTAINING PROTEIN"/>
    <property type="match status" value="1"/>
</dbReference>
<dbReference type="PANTHER" id="PTHR33223:SF10">
    <property type="entry name" value="AMINOTRANSFERASE-LIKE PLANT MOBILE DOMAIN-CONTAINING PROTEIN"/>
    <property type="match status" value="1"/>
</dbReference>
<dbReference type="InterPro" id="IPR005162">
    <property type="entry name" value="Retrotrans_gag_dom"/>
</dbReference>
<evidence type="ECO:0000313" key="2">
    <source>
        <dbReference type="EMBL" id="RDY09599.1"/>
    </source>
</evidence>
<proteinExistence type="predicted"/>
<reference evidence="2" key="1">
    <citation type="submission" date="2018-05" db="EMBL/GenBank/DDBJ databases">
        <title>Draft genome of Mucuna pruriens seed.</title>
        <authorList>
            <person name="Nnadi N.E."/>
            <person name="Vos R."/>
            <person name="Hasami M.H."/>
            <person name="Devisetty U.K."/>
            <person name="Aguiy J.C."/>
        </authorList>
    </citation>
    <scope>NUCLEOTIDE SEQUENCE [LARGE SCALE GENOMIC DNA]</scope>
    <source>
        <strain evidence="2">JCA_2017</strain>
    </source>
</reference>
<dbReference type="EMBL" id="QJKJ01001012">
    <property type="protein sequence ID" value="RDY09599.1"/>
    <property type="molecule type" value="Genomic_DNA"/>
</dbReference>
<organism evidence="2 3">
    <name type="scientific">Mucuna pruriens</name>
    <name type="common">Velvet bean</name>
    <name type="synonym">Dolichos pruriens</name>
    <dbReference type="NCBI Taxonomy" id="157652"/>
    <lineage>
        <taxon>Eukaryota</taxon>
        <taxon>Viridiplantae</taxon>
        <taxon>Streptophyta</taxon>
        <taxon>Embryophyta</taxon>
        <taxon>Tracheophyta</taxon>
        <taxon>Spermatophyta</taxon>
        <taxon>Magnoliopsida</taxon>
        <taxon>eudicotyledons</taxon>
        <taxon>Gunneridae</taxon>
        <taxon>Pentapetalae</taxon>
        <taxon>rosids</taxon>
        <taxon>fabids</taxon>
        <taxon>Fabales</taxon>
        <taxon>Fabaceae</taxon>
        <taxon>Papilionoideae</taxon>
        <taxon>50 kb inversion clade</taxon>
        <taxon>NPAAA clade</taxon>
        <taxon>indigoferoid/millettioid clade</taxon>
        <taxon>Phaseoleae</taxon>
        <taxon>Mucuna</taxon>
    </lineage>
</organism>
<gene>
    <name evidence="2" type="ORF">CR513_06007</name>
</gene>